<organism evidence="2 3">
    <name type="scientific">Symbiodinium necroappetens</name>
    <dbReference type="NCBI Taxonomy" id="1628268"/>
    <lineage>
        <taxon>Eukaryota</taxon>
        <taxon>Sar</taxon>
        <taxon>Alveolata</taxon>
        <taxon>Dinophyceae</taxon>
        <taxon>Suessiales</taxon>
        <taxon>Symbiodiniaceae</taxon>
        <taxon>Symbiodinium</taxon>
    </lineage>
</organism>
<accession>A0A812PZF4</accession>
<feature type="region of interest" description="Disordered" evidence="1">
    <location>
        <begin position="97"/>
        <end position="131"/>
    </location>
</feature>
<comment type="caution">
    <text evidence="2">The sequence shown here is derived from an EMBL/GenBank/DDBJ whole genome shotgun (WGS) entry which is preliminary data.</text>
</comment>
<dbReference type="AlphaFoldDB" id="A0A812PZF4"/>
<feature type="compositionally biased region" description="Basic residues" evidence="1">
    <location>
        <begin position="111"/>
        <end position="131"/>
    </location>
</feature>
<dbReference type="EMBL" id="CAJNJA010015525">
    <property type="protein sequence ID" value="CAE7363260.1"/>
    <property type="molecule type" value="Genomic_DNA"/>
</dbReference>
<evidence type="ECO:0000256" key="1">
    <source>
        <dbReference type="SAM" id="MobiDB-lite"/>
    </source>
</evidence>
<gene>
    <name evidence="2" type="ORF">SNEC2469_LOCUS9614</name>
</gene>
<dbReference type="Proteomes" id="UP000601435">
    <property type="component" value="Unassembled WGS sequence"/>
</dbReference>
<protein>
    <submittedName>
        <fullName evidence="2">Uncharacterized protein</fullName>
    </submittedName>
</protein>
<evidence type="ECO:0000313" key="2">
    <source>
        <dbReference type="EMBL" id="CAE7363260.1"/>
    </source>
</evidence>
<dbReference type="OrthoDB" id="429452at2759"/>
<evidence type="ECO:0000313" key="3">
    <source>
        <dbReference type="Proteomes" id="UP000601435"/>
    </source>
</evidence>
<sequence>MSMDPETNQLFEQVATVVLLGITAYSGKVTYDKWQVDKKEEDELRRQKIARALNPDGWRQELFQEDELEQRKQEQQQPRNKVKDVLKEIYSADDPTDGLTDGFDAYARPGRATRAKAKAGPKRIRKTRGAR</sequence>
<keyword evidence="3" id="KW-1185">Reference proteome</keyword>
<reference evidence="2" key="1">
    <citation type="submission" date="2021-02" db="EMBL/GenBank/DDBJ databases">
        <authorList>
            <person name="Dougan E. K."/>
            <person name="Rhodes N."/>
            <person name="Thang M."/>
            <person name="Chan C."/>
        </authorList>
    </citation>
    <scope>NUCLEOTIDE SEQUENCE</scope>
</reference>
<name>A0A812PZF4_9DINO</name>
<proteinExistence type="predicted"/>